<feature type="non-terminal residue" evidence="1">
    <location>
        <position position="67"/>
    </location>
</feature>
<name>A0A6J4SAX9_9ACTN</name>
<proteinExistence type="predicted"/>
<evidence type="ECO:0000313" key="1">
    <source>
        <dbReference type="EMBL" id="CAA9493583.1"/>
    </source>
</evidence>
<dbReference type="EMBL" id="CADCVV010000066">
    <property type="protein sequence ID" value="CAA9493583.1"/>
    <property type="molecule type" value="Genomic_DNA"/>
</dbReference>
<feature type="non-terminal residue" evidence="1">
    <location>
        <position position="1"/>
    </location>
</feature>
<accession>A0A6J4SAX9</accession>
<dbReference type="AlphaFoldDB" id="A0A6J4SAX9"/>
<sequence length="67" mass="7389">VRALAPTRLGGLVGGLGAAACPRLSVRRSREPWRSGLGLRLLRRRRPCSAPVHRTPRLLVSFPKPRL</sequence>
<gene>
    <name evidence="1" type="ORF">AVDCRST_MAG17-922</name>
</gene>
<reference evidence="1" key="1">
    <citation type="submission" date="2020-02" db="EMBL/GenBank/DDBJ databases">
        <authorList>
            <person name="Meier V. D."/>
        </authorList>
    </citation>
    <scope>NUCLEOTIDE SEQUENCE</scope>
    <source>
        <strain evidence="1">AVDCRST_MAG17</strain>
    </source>
</reference>
<protein>
    <submittedName>
        <fullName evidence="1">Uncharacterized protein</fullName>
    </submittedName>
</protein>
<organism evidence="1">
    <name type="scientific">uncultured Solirubrobacterales bacterium</name>
    <dbReference type="NCBI Taxonomy" id="768556"/>
    <lineage>
        <taxon>Bacteria</taxon>
        <taxon>Bacillati</taxon>
        <taxon>Actinomycetota</taxon>
        <taxon>Thermoleophilia</taxon>
        <taxon>Solirubrobacterales</taxon>
        <taxon>environmental samples</taxon>
    </lineage>
</organism>